<evidence type="ECO:0000313" key="2">
    <source>
        <dbReference type="Proteomes" id="UP000324222"/>
    </source>
</evidence>
<keyword evidence="2" id="KW-1185">Reference proteome</keyword>
<comment type="caution">
    <text evidence="1">The sequence shown here is derived from an EMBL/GenBank/DDBJ whole genome shotgun (WGS) entry which is preliminary data.</text>
</comment>
<organism evidence="1 2">
    <name type="scientific">Portunus trituberculatus</name>
    <name type="common">Swimming crab</name>
    <name type="synonym">Neptunus trituberculatus</name>
    <dbReference type="NCBI Taxonomy" id="210409"/>
    <lineage>
        <taxon>Eukaryota</taxon>
        <taxon>Metazoa</taxon>
        <taxon>Ecdysozoa</taxon>
        <taxon>Arthropoda</taxon>
        <taxon>Crustacea</taxon>
        <taxon>Multicrustacea</taxon>
        <taxon>Malacostraca</taxon>
        <taxon>Eumalacostraca</taxon>
        <taxon>Eucarida</taxon>
        <taxon>Decapoda</taxon>
        <taxon>Pleocyemata</taxon>
        <taxon>Brachyura</taxon>
        <taxon>Eubrachyura</taxon>
        <taxon>Portunoidea</taxon>
        <taxon>Portunidae</taxon>
        <taxon>Portuninae</taxon>
        <taxon>Portunus</taxon>
    </lineage>
</organism>
<gene>
    <name evidence="1" type="ORF">E2C01_009822</name>
</gene>
<reference evidence="1 2" key="1">
    <citation type="submission" date="2019-05" db="EMBL/GenBank/DDBJ databases">
        <title>Another draft genome of Portunus trituberculatus and its Hox gene families provides insights of decapod evolution.</title>
        <authorList>
            <person name="Jeong J.-H."/>
            <person name="Song I."/>
            <person name="Kim S."/>
            <person name="Choi T."/>
            <person name="Kim D."/>
            <person name="Ryu S."/>
            <person name="Kim W."/>
        </authorList>
    </citation>
    <scope>NUCLEOTIDE SEQUENCE [LARGE SCALE GENOMIC DNA]</scope>
    <source>
        <tissue evidence="1">Muscle</tissue>
    </source>
</reference>
<evidence type="ECO:0000313" key="1">
    <source>
        <dbReference type="EMBL" id="MPC16979.1"/>
    </source>
</evidence>
<dbReference type="Proteomes" id="UP000324222">
    <property type="component" value="Unassembled WGS sequence"/>
</dbReference>
<dbReference type="AlphaFoldDB" id="A0A5B7D6S4"/>
<protein>
    <submittedName>
        <fullName evidence="1">Uncharacterized protein</fullName>
    </submittedName>
</protein>
<accession>A0A5B7D6S4</accession>
<proteinExistence type="predicted"/>
<sequence length="66" mass="7543">MEKQGGSGDEEVDMDIEWETHHFSFSTNHLITLPTPAQHHKLLLFLPLLHDTDNPELTVTTTTFDL</sequence>
<name>A0A5B7D6S4_PORTR</name>
<dbReference type="EMBL" id="VSRR010000552">
    <property type="protein sequence ID" value="MPC16979.1"/>
    <property type="molecule type" value="Genomic_DNA"/>
</dbReference>